<dbReference type="NCBIfam" id="NF004761">
    <property type="entry name" value="PRK06092.1"/>
    <property type="match status" value="1"/>
</dbReference>
<proteinExistence type="inferred from homology"/>
<organism evidence="15 16">
    <name type="scientific">Vibrio casei</name>
    <dbReference type="NCBI Taxonomy" id="673372"/>
    <lineage>
        <taxon>Bacteria</taxon>
        <taxon>Pseudomonadati</taxon>
        <taxon>Pseudomonadota</taxon>
        <taxon>Gammaproteobacteria</taxon>
        <taxon>Vibrionales</taxon>
        <taxon>Vibrionaceae</taxon>
        <taxon>Vibrio</taxon>
    </lineage>
</organism>
<dbReference type="InterPro" id="IPR043132">
    <property type="entry name" value="BCAT-like_C"/>
</dbReference>
<dbReference type="EMBL" id="QPGL01000001">
    <property type="protein sequence ID" value="RCS72964.1"/>
    <property type="molecule type" value="Genomic_DNA"/>
</dbReference>
<dbReference type="Gene3D" id="3.30.470.10">
    <property type="match status" value="1"/>
</dbReference>
<reference evidence="15 16" key="1">
    <citation type="journal article" date="2017" name="Elife">
        <title>Extensive horizontal gene transfer in cheese-associated bacteria.</title>
        <authorList>
            <person name="Bonham K.S."/>
            <person name="Wolfe B.E."/>
            <person name="Dutton R.J."/>
        </authorList>
    </citation>
    <scope>NUCLEOTIDE SEQUENCE [LARGE SCALE GENOMIC DNA]</scope>
    <source>
        <strain evidence="15 16">JB196</strain>
    </source>
</reference>
<evidence type="ECO:0000256" key="12">
    <source>
        <dbReference type="NCBIfam" id="TIGR03461"/>
    </source>
</evidence>
<dbReference type="InterPro" id="IPR018300">
    <property type="entry name" value="Aminotrans_IV_CS"/>
</dbReference>
<dbReference type="Gene3D" id="3.20.10.10">
    <property type="entry name" value="D-amino Acid Aminotransferase, subunit A, domain 2"/>
    <property type="match status" value="1"/>
</dbReference>
<dbReference type="Pfam" id="PF01063">
    <property type="entry name" value="Aminotran_4"/>
    <property type="match status" value="1"/>
</dbReference>
<comment type="pathway">
    <text evidence="7">Cofactor biosynthesis; tetrahydrofolate biosynthesis; 4-aminobenzoate from chorismate: step 2/2.</text>
</comment>
<evidence type="ECO:0000256" key="1">
    <source>
        <dbReference type="ARBA" id="ARBA00001933"/>
    </source>
</evidence>
<comment type="similarity">
    <text evidence="2 13">Belongs to the class-IV pyridoxal-phosphate-dependent aminotransferase family.</text>
</comment>
<dbReference type="RefSeq" id="WP_086960989.1">
    <property type="nucleotide sequence ID" value="NZ_AP018680.1"/>
</dbReference>
<evidence type="ECO:0000256" key="14">
    <source>
        <dbReference type="RuleBase" id="RU004516"/>
    </source>
</evidence>
<dbReference type="InterPro" id="IPR043131">
    <property type="entry name" value="BCAT-like_N"/>
</dbReference>
<protein>
    <recommendedName>
        <fullName evidence="11 12">Aminodeoxychorismate lyase</fullName>
        <ecNumber evidence="8 12">4.1.3.38</ecNumber>
    </recommendedName>
</protein>
<evidence type="ECO:0000256" key="5">
    <source>
        <dbReference type="ARBA" id="ARBA00022909"/>
    </source>
</evidence>
<dbReference type="PANTHER" id="PTHR42743">
    <property type="entry name" value="AMINO-ACID AMINOTRANSFERASE"/>
    <property type="match status" value="1"/>
</dbReference>
<name>A0A368LM45_9VIBR</name>
<dbReference type="GO" id="GO:0030170">
    <property type="term" value="F:pyridoxal phosphate binding"/>
    <property type="evidence" value="ECO:0007669"/>
    <property type="project" value="InterPro"/>
</dbReference>
<dbReference type="GO" id="GO:0046656">
    <property type="term" value="P:folic acid biosynthetic process"/>
    <property type="evidence" value="ECO:0007669"/>
    <property type="project" value="UniProtKB-KW"/>
</dbReference>
<evidence type="ECO:0000256" key="4">
    <source>
        <dbReference type="ARBA" id="ARBA00022898"/>
    </source>
</evidence>
<comment type="cofactor">
    <cofactor evidence="1 14">
        <name>pyridoxal 5'-phosphate</name>
        <dbReference type="ChEBI" id="CHEBI:597326"/>
    </cofactor>
</comment>
<evidence type="ECO:0000256" key="13">
    <source>
        <dbReference type="RuleBase" id="RU004106"/>
    </source>
</evidence>
<dbReference type="CDD" id="cd01559">
    <property type="entry name" value="ADCL_like"/>
    <property type="match status" value="1"/>
</dbReference>
<dbReference type="InterPro" id="IPR001544">
    <property type="entry name" value="Aminotrans_IV"/>
</dbReference>
<comment type="caution">
    <text evidence="15">The sequence shown here is derived from an EMBL/GenBank/DDBJ whole genome shotgun (WGS) entry which is preliminary data.</text>
</comment>
<evidence type="ECO:0000256" key="9">
    <source>
        <dbReference type="ARBA" id="ARBA00049529"/>
    </source>
</evidence>
<dbReference type="EC" id="4.1.3.38" evidence="8 12"/>
<evidence type="ECO:0000256" key="8">
    <source>
        <dbReference type="ARBA" id="ARBA00035676"/>
    </source>
</evidence>
<gene>
    <name evidence="15" type="ORF">CIK83_04695</name>
</gene>
<comment type="function">
    <text evidence="10">Involved in the biosynthesis of p-aminobenzoate (PABA), a precursor of tetrahydrofolate. Converts 4-amino-4-deoxychorismate into 4-aminobenzoate (PABA) and pyruvate.</text>
</comment>
<dbReference type="PROSITE" id="PS00770">
    <property type="entry name" value="AA_TRANSFER_CLASS_4"/>
    <property type="match status" value="1"/>
</dbReference>
<evidence type="ECO:0000256" key="10">
    <source>
        <dbReference type="ARBA" id="ARBA00054027"/>
    </source>
</evidence>
<keyword evidence="16" id="KW-1185">Reference proteome</keyword>
<comment type="subunit">
    <text evidence="3">Homodimer.</text>
</comment>
<sequence>MYLVNGQQTNVTSLGDRSFNYGDGCFSTILVKSGRVDLWALHQKRMSEALQRLFIEEPDWDCVLQWIADAISIHHSDFVPYLSGIKLHVSRGTGGRGYSPFGVNNPQVTIHPFDYPEHYTRWKANGIHLGLSSVHLGLNPLLAGLKHNNRLEQILIKAEMETQPFDDSVVLDINQNVIETSASNLFWVKNDILYTANLSQSGVAGIMRAYILERASTFGLNIHVGSYTLTEFMNADEVFTTNALHSVVPVIGFENHFFEIGVLTRTLQEKINP</sequence>
<comment type="catalytic activity">
    <reaction evidence="9">
        <text>4-amino-4-deoxychorismate = 4-aminobenzoate + pyruvate + H(+)</text>
        <dbReference type="Rhea" id="RHEA:16201"/>
        <dbReference type="ChEBI" id="CHEBI:15361"/>
        <dbReference type="ChEBI" id="CHEBI:15378"/>
        <dbReference type="ChEBI" id="CHEBI:17836"/>
        <dbReference type="ChEBI" id="CHEBI:58406"/>
        <dbReference type="EC" id="4.1.3.38"/>
    </reaction>
</comment>
<dbReference type="GO" id="GO:0008696">
    <property type="term" value="F:4-amino-4-deoxychorismate lyase activity"/>
    <property type="evidence" value="ECO:0007669"/>
    <property type="project" value="UniProtKB-UniRule"/>
</dbReference>
<evidence type="ECO:0000256" key="3">
    <source>
        <dbReference type="ARBA" id="ARBA00011738"/>
    </source>
</evidence>
<evidence type="ECO:0000256" key="6">
    <source>
        <dbReference type="ARBA" id="ARBA00023239"/>
    </source>
</evidence>
<dbReference type="InterPro" id="IPR050571">
    <property type="entry name" value="Class-IV_PLP-Dep_Aminotrnsfr"/>
</dbReference>
<dbReference type="InterPro" id="IPR017824">
    <property type="entry name" value="Aminodeoxychorismate_lyase_IV"/>
</dbReference>
<keyword evidence="4 14" id="KW-0663">Pyridoxal phosphate</keyword>
<evidence type="ECO:0000313" key="16">
    <source>
        <dbReference type="Proteomes" id="UP000252479"/>
    </source>
</evidence>
<evidence type="ECO:0000256" key="7">
    <source>
        <dbReference type="ARBA" id="ARBA00035633"/>
    </source>
</evidence>
<dbReference type="AlphaFoldDB" id="A0A368LM45"/>
<accession>A0A368LM45</accession>
<dbReference type="FunFam" id="3.20.10.10:FF:000002">
    <property type="entry name" value="D-alanine aminotransferase"/>
    <property type="match status" value="1"/>
</dbReference>
<evidence type="ECO:0000313" key="15">
    <source>
        <dbReference type="EMBL" id="RCS72964.1"/>
    </source>
</evidence>
<keyword evidence="5" id="KW-0289">Folate biosynthesis</keyword>
<dbReference type="Proteomes" id="UP000252479">
    <property type="component" value="Unassembled WGS sequence"/>
</dbReference>
<evidence type="ECO:0000256" key="11">
    <source>
        <dbReference type="ARBA" id="ARBA00069174"/>
    </source>
</evidence>
<dbReference type="NCBIfam" id="TIGR03461">
    <property type="entry name" value="pabC_Proteo"/>
    <property type="match status" value="1"/>
</dbReference>
<dbReference type="InterPro" id="IPR036038">
    <property type="entry name" value="Aminotransferase-like"/>
</dbReference>
<dbReference type="OrthoDB" id="9805628at2"/>
<dbReference type="GeneID" id="303188203"/>
<dbReference type="PANTHER" id="PTHR42743:SF2">
    <property type="entry name" value="AMINODEOXYCHORISMATE LYASE"/>
    <property type="match status" value="1"/>
</dbReference>
<dbReference type="GO" id="GO:0005829">
    <property type="term" value="C:cytosol"/>
    <property type="evidence" value="ECO:0007669"/>
    <property type="project" value="TreeGrafter"/>
</dbReference>
<evidence type="ECO:0000256" key="2">
    <source>
        <dbReference type="ARBA" id="ARBA00009320"/>
    </source>
</evidence>
<keyword evidence="6 15" id="KW-0456">Lyase</keyword>
<dbReference type="GO" id="GO:0008153">
    <property type="term" value="P:4-aminobenzoate biosynthetic process"/>
    <property type="evidence" value="ECO:0007669"/>
    <property type="project" value="UniProtKB-UniRule"/>
</dbReference>
<dbReference type="SUPFAM" id="SSF56752">
    <property type="entry name" value="D-aminoacid aminotransferase-like PLP-dependent enzymes"/>
    <property type="match status" value="1"/>
</dbReference>